<dbReference type="PANTHER" id="PTHR30244:SF34">
    <property type="entry name" value="DTDP-4-AMINO-4,6-DIDEOXYGALACTOSE TRANSAMINASE"/>
    <property type="match status" value="1"/>
</dbReference>
<comment type="caution">
    <text evidence="1">The sequence shown here is derived from an EMBL/GenBank/DDBJ whole genome shotgun (WGS) entry which is preliminary data.</text>
</comment>
<dbReference type="AlphaFoldDB" id="W1YMA2"/>
<feature type="non-terminal residue" evidence="1">
    <location>
        <position position="1"/>
    </location>
</feature>
<name>W1YMA2_9ZZZZ</name>
<protein>
    <submittedName>
        <fullName evidence="1">Spore coat polysaccharide biosynthesis protein SpsC</fullName>
    </submittedName>
</protein>
<dbReference type="InterPro" id="IPR015424">
    <property type="entry name" value="PyrdxlP-dep_Trfase"/>
</dbReference>
<dbReference type="GO" id="GO:0030170">
    <property type="term" value="F:pyridoxal phosphate binding"/>
    <property type="evidence" value="ECO:0007669"/>
    <property type="project" value="TreeGrafter"/>
</dbReference>
<feature type="non-terminal residue" evidence="1">
    <location>
        <position position="67"/>
    </location>
</feature>
<dbReference type="GO" id="GO:0000271">
    <property type="term" value="P:polysaccharide biosynthetic process"/>
    <property type="evidence" value="ECO:0007669"/>
    <property type="project" value="TreeGrafter"/>
</dbReference>
<dbReference type="Pfam" id="PF01041">
    <property type="entry name" value="DegT_DnrJ_EryC1"/>
    <property type="match status" value="1"/>
</dbReference>
<sequence>FEMDIDKVAEKITEKTRVIMPVDIAGVPFDYDELKKVLKDIGREDIMILCDSAHSFGAKNFNTNSIA</sequence>
<organism evidence="1">
    <name type="scientific">human gut metagenome</name>
    <dbReference type="NCBI Taxonomy" id="408170"/>
    <lineage>
        <taxon>unclassified sequences</taxon>
        <taxon>metagenomes</taxon>
        <taxon>organismal metagenomes</taxon>
    </lineage>
</organism>
<dbReference type="GO" id="GO:0008483">
    <property type="term" value="F:transaminase activity"/>
    <property type="evidence" value="ECO:0007669"/>
    <property type="project" value="TreeGrafter"/>
</dbReference>
<evidence type="ECO:0000313" key="1">
    <source>
        <dbReference type="EMBL" id="ETJ43456.1"/>
    </source>
</evidence>
<reference evidence="1" key="1">
    <citation type="submission" date="2013-12" db="EMBL/GenBank/DDBJ databases">
        <title>A Varibaculum cambriense genome reconstructed from a premature infant gut community with otherwise low bacterial novelty that shifts toward anaerobic metabolism during the third week of life.</title>
        <authorList>
            <person name="Brown C.T."/>
            <person name="Sharon I."/>
            <person name="Thomas B.C."/>
            <person name="Castelle C.J."/>
            <person name="Morowitz M.J."/>
            <person name="Banfield J.F."/>
        </authorList>
    </citation>
    <scope>NUCLEOTIDE SEQUENCE</scope>
</reference>
<dbReference type="SUPFAM" id="SSF53383">
    <property type="entry name" value="PLP-dependent transferases"/>
    <property type="match status" value="1"/>
</dbReference>
<accession>W1YMA2</accession>
<gene>
    <name evidence="1" type="ORF">Q604_UNBC02548G0001</name>
</gene>
<dbReference type="InterPro" id="IPR000653">
    <property type="entry name" value="DegT/StrS_aminotransferase"/>
</dbReference>
<dbReference type="InterPro" id="IPR015421">
    <property type="entry name" value="PyrdxlP-dep_Trfase_major"/>
</dbReference>
<dbReference type="Gene3D" id="3.40.640.10">
    <property type="entry name" value="Type I PLP-dependent aspartate aminotransferase-like (Major domain)"/>
    <property type="match status" value="1"/>
</dbReference>
<dbReference type="PANTHER" id="PTHR30244">
    <property type="entry name" value="TRANSAMINASE"/>
    <property type="match status" value="1"/>
</dbReference>
<dbReference type="EMBL" id="AZMM01002548">
    <property type="protein sequence ID" value="ETJ43456.1"/>
    <property type="molecule type" value="Genomic_DNA"/>
</dbReference>
<proteinExistence type="predicted"/>